<evidence type="ECO:0000256" key="1">
    <source>
        <dbReference type="SAM" id="MobiDB-lite"/>
    </source>
</evidence>
<keyword evidence="3" id="KW-1185">Reference proteome</keyword>
<sequence>MMLGSRLRESQSRQTESFKVYLVLRSTTPTIYALYTSKKESTMGANQSSINTNTNPVDRFDRTRQSSITPTTDYDRSPSPIDIHRRRRSSVGSIDEDERSESLSPRRHQSPLQWFQERHQELQRQQTRKNGPGHVEFWEVQ</sequence>
<reference evidence="2 3" key="1">
    <citation type="submission" date="2019-04" db="EMBL/GenBank/DDBJ databases">
        <title>Comparative genomics and transcriptomics to analyze fruiting body development in filamentous ascomycetes.</title>
        <authorList>
            <consortium name="DOE Joint Genome Institute"/>
            <person name="Lutkenhaus R."/>
            <person name="Traeger S."/>
            <person name="Breuer J."/>
            <person name="Kuo A."/>
            <person name="Lipzen A."/>
            <person name="Pangilinan J."/>
            <person name="Dilworth D."/>
            <person name="Sandor L."/>
            <person name="Poggeler S."/>
            <person name="Barry K."/>
            <person name="Grigoriev I.V."/>
            <person name="Nowrousian M."/>
        </authorList>
    </citation>
    <scope>NUCLEOTIDE SEQUENCE [LARGE SCALE GENOMIC DNA]</scope>
    <source>
        <strain evidence="2 3">CBS 389.68</strain>
    </source>
</reference>
<dbReference type="Proteomes" id="UP000298138">
    <property type="component" value="Unassembled WGS sequence"/>
</dbReference>
<feature type="compositionally biased region" description="Polar residues" evidence="1">
    <location>
        <begin position="43"/>
        <end position="56"/>
    </location>
</feature>
<evidence type="ECO:0000313" key="2">
    <source>
        <dbReference type="EMBL" id="TGZ84650.1"/>
    </source>
</evidence>
<dbReference type="InParanoid" id="A0A4S2N5X4"/>
<evidence type="ECO:0000313" key="3">
    <source>
        <dbReference type="Proteomes" id="UP000298138"/>
    </source>
</evidence>
<feature type="region of interest" description="Disordered" evidence="1">
    <location>
        <begin position="38"/>
        <end position="141"/>
    </location>
</feature>
<name>A0A4S2N5X4_9PEZI</name>
<protein>
    <submittedName>
        <fullName evidence="2">Uncharacterized protein</fullName>
    </submittedName>
</protein>
<proteinExistence type="predicted"/>
<organism evidence="2 3">
    <name type="scientific">Ascodesmis nigricans</name>
    <dbReference type="NCBI Taxonomy" id="341454"/>
    <lineage>
        <taxon>Eukaryota</taxon>
        <taxon>Fungi</taxon>
        <taxon>Dikarya</taxon>
        <taxon>Ascomycota</taxon>
        <taxon>Pezizomycotina</taxon>
        <taxon>Pezizomycetes</taxon>
        <taxon>Pezizales</taxon>
        <taxon>Ascodesmidaceae</taxon>
        <taxon>Ascodesmis</taxon>
    </lineage>
</organism>
<accession>A0A4S2N5X4</accession>
<dbReference type="AlphaFoldDB" id="A0A4S2N5X4"/>
<dbReference type="EMBL" id="ML220112">
    <property type="protein sequence ID" value="TGZ84650.1"/>
    <property type="molecule type" value="Genomic_DNA"/>
</dbReference>
<gene>
    <name evidence="2" type="ORF">EX30DRAFT_5100</name>
</gene>